<dbReference type="PANTHER" id="PTHR11633">
    <property type="entry name" value="PLATELET-DERIVED GROWTH FACTOR"/>
    <property type="match status" value="1"/>
</dbReference>
<feature type="compositionally biased region" description="Basic and acidic residues" evidence="11">
    <location>
        <begin position="193"/>
        <end position="225"/>
    </location>
</feature>
<dbReference type="SMART" id="SM00141">
    <property type="entry name" value="PDGF"/>
    <property type="match status" value="1"/>
</dbReference>
<keyword evidence="3 10" id="KW-0339">Growth factor</keyword>
<dbReference type="SUPFAM" id="SSF57501">
    <property type="entry name" value="Cystine-knot cytokines"/>
    <property type="match status" value="1"/>
</dbReference>
<dbReference type="Bgee" id="ENSELUG00000010769">
    <property type="expression patterns" value="Expressed in spleen and 13 other cell types or tissues"/>
</dbReference>
<reference evidence="15" key="1">
    <citation type="journal article" date="2014" name="PLoS ONE">
        <title>The genome and linkage map of the northern pike (Esox lucius): conserved synteny revealed between the salmonid sister group and the Neoteleostei.</title>
        <authorList>
            <person name="Rondeau E.B."/>
            <person name="Minkley D.R."/>
            <person name="Leong J.S."/>
            <person name="Messmer A.M."/>
            <person name="Jantzen J.R."/>
            <person name="von Schalburg K.R."/>
            <person name="Lemon C."/>
            <person name="Bird N.H."/>
            <person name="Koop B.F."/>
        </authorList>
    </citation>
    <scope>NUCLEOTIDE SEQUENCE</scope>
</reference>
<keyword evidence="12" id="KW-0732">Signal</keyword>
<dbReference type="Pfam" id="PF00341">
    <property type="entry name" value="PDGF"/>
    <property type="match status" value="1"/>
</dbReference>
<feature type="domain" description="Platelet-derived growth factor (PDGF) family profile" evidence="13">
    <location>
        <begin position="73"/>
        <end position="176"/>
    </location>
</feature>
<proteinExistence type="inferred from homology"/>
<dbReference type="KEGG" id="els:105031171"/>
<reference evidence="14" key="3">
    <citation type="submission" date="2025-08" db="UniProtKB">
        <authorList>
            <consortium name="Ensembl"/>
        </authorList>
    </citation>
    <scope>IDENTIFICATION</scope>
</reference>
<comment type="subunit">
    <text evidence="9">Antiparallel homodimer; disulfide-linked. Antiparallel heterodimer with PDGFA; disulfide-linked. The PDGFB homodimer interacts with PDGFRA and PDGFRB homodimers, and with heterodimers formed by PDGFRA and PDGFRB. The heterodimer composed of PDGFA and PDGFB interacts with PDGFRB homodimers, and with heterodimers formed by PDGFRA and PDGFRB. Interacts with XLKD1. Interacts with LRP1. Interacts with SORL1 (via the N-terminal ectodomain). Interacts with CD82; this interaction inhibits PDGFB-mediated signaling pathway.</text>
</comment>
<dbReference type="PROSITE" id="PS00249">
    <property type="entry name" value="PDGF_1"/>
    <property type="match status" value="1"/>
</dbReference>
<feature type="compositionally biased region" description="Basic and acidic residues" evidence="11">
    <location>
        <begin position="439"/>
        <end position="451"/>
    </location>
</feature>
<dbReference type="GeneID" id="105031171"/>
<feature type="compositionally biased region" description="Basic and acidic residues" evidence="11">
    <location>
        <begin position="241"/>
        <end position="251"/>
    </location>
</feature>
<evidence type="ECO:0000256" key="5">
    <source>
        <dbReference type="ARBA" id="ARBA00031888"/>
    </source>
</evidence>
<evidence type="ECO:0000313" key="14">
    <source>
        <dbReference type="Ensembl" id="ENSELUP00000032750.2"/>
    </source>
</evidence>
<dbReference type="GO" id="GO:0005161">
    <property type="term" value="F:platelet-derived growth factor receptor binding"/>
    <property type="evidence" value="ECO:0007669"/>
    <property type="project" value="TreeGrafter"/>
</dbReference>
<dbReference type="FunFam" id="2.10.90.10:FF:000041">
    <property type="entry name" value="Platelet-derived growth factor beta polypeptide b"/>
    <property type="match status" value="1"/>
</dbReference>
<dbReference type="GO" id="GO:0070374">
    <property type="term" value="P:positive regulation of ERK1 and ERK2 cascade"/>
    <property type="evidence" value="ECO:0007669"/>
    <property type="project" value="TreeGrafter"/>
</dbReference>
<dbReference type="CTD" id="796490"/>
<feature type="compositionally biased region" description="Polar residues" evidence="11">
    <location>
        <begin position="369"/>
        <end position="379"/>
    </location>
</feature>
<dbReference type="InterPro" id="IPR023581">
    <property type="entry name" value="PD_growth_factor_CS"/>
</dbReference>
<dbReference type="GO" id="GO:0005615">
    <property type="term" value="C:extracellular space"/>
    <property type="evidence" value="ECO:0007669"/>
    <property type="project" value="TreeGrafter"/>
</dbReference>
<comment type="similarity">
    <text evidence="1 10">Belongs to the PDGF/VEGF growth factor family.</text>
</comment>
<dbReference type="Proteomes" id="UP000265140">
    <property type="component" value="Chromosome 11"/>
</dbReference>
<feature type="region of interest" description="Disordered" evidence="11">
    <location>
        <begin position="275"/>
        <end position="418"/>
    </location>
</feature>
<sequence>MSSLLWVQLALLAGCMRLVDAEGDPLPPGLVELVRNSPISSIEDLQLLLFSDSVDEDDSLFLSGQQSNNTSNRLPRSLDAQPAQQALCKVRTEVTEVTRAMLDRSNANFLLWPPCVEVQRCSGCCNSKSLQCVPVVVHTRHLQVMKIQYIEKRPIYSKAIVSVHDHVECRCHPAPRPPPPTKKKPTPRRPHKDNRVEGHSAKTQTKEELHREDELKHNQRHRLEDMLDQPSKHRNTSSEPGEQKDGLERDEVGAQWVRNATRPLGAKERTELELGGDRSVVDDDTTLSLTNVDHTKRNREEARGDSLFDVAEGDVRLRGGLGLGETGGDWVTQTPPPRTHTSKLQQQGDNSSAEEIHRMHESKEGASQGLEQQLSPTEETNQRAESRFNPSQEADQRRNDNETPESGGKLRHTLLEEQQRLEEERKELLLLHRRLDEEKEHLRQQKEEERQQNPQHHRPHHKLPLTPSTAPTPGTMSPTSTQARSTTAGPRPPVRPGPPRKRTRKNNRRRISKAAMRAMLM</sequence>
<evidence type="ECO:0000256" key="8">
    <source>
        <dbReference type="ARBA" id="ARBA00046258"/>
    </source>
</evidence>
<keyword evidence="4" id="KW-0497">Mitogen</keyword>
<reference evidence="14" key="4">
    <citation type="submission" date="2025-09" db="UniProtKB">
        <authorList>
            <consortium name="Ensembl"/>
        </authorList>
    </citation>
    <scope>IDENTIFICATION</scope>
</reference>
<dbReference type="GO" id="GO:0030335">
    <property type="term" value="P:positive regulation of cell migration"/>
    <property type="evidence" value="ECO:0007669"/>
    <property type="project" value="TreeGrafter"/>
</dbReference>
<dbReference type="GO" id="GO:0048008">
    <property type="term" value="P:platelet-derived growth factor receptor signaling pathway"/>
    <property type="evidence" value="ECO:0007669"/>
    <property type="project" value="TreeGrafter"/>
</dbReference>
<dbReference type="Ensembl" id="ENSELUT00000002433.3">
    <property type="protein sequence ID" value="ENSELUP00000032750.2"/>
    <property type="gene ID" value="ENSELUG00000010769.3"/>
</dbReference>
<feature type="compositionally biased region" description="Basic and acidic residues" evidence="11">
    <location>
        <begin position="354"/>
        <end position="364"/>
    </location>
</feature>
<feature type="compositionally biased region" description="Basic residues" evidence="11">
    <location>
        <begin position="498"/>
        <end position="512"/>
    </location>
</feature>
<feature type="compositionally biased region" description="Polar residues" evidence="11">
    <location>
        <begin position="466"/>
        <end position="488"/>
    </location>
</feature>
<dbReference type="Gene3D" id="2.10.90.10">
    <property type="entry name" value="Cystine-knot cytokines"/>
    <property type="match status" value="1"/>
</dbReference>
<evidence type="ECO:0000313" key="15">
    <source>
        <dbReference type="Proteomes" id="UP000265140"/>
    </source>
</evidence>
<feature type="region of interest" description="Disordered" evidence="11">
    <location>
        <begin position="439"/>
        <end position="521"/>
    </location>
</feature>
<evidence type="ECO:0000256" key="1">
    <source>
        <dbReference type="ARBA" id="ARBA00006686"/>
    </source>
</evidence>
<evidence type="ECO:0000256" key="6">
    <source>
        <dbReference type="ARBA" id="ARBA00032481"/>
    </source>
</evidence>
<feature type="compositionally biased region" description="Polar residues" evidence="11">
    <location>
        <begin position="342"/>
        <end position="353"/>
    </location>
</feature>
<accession>A0A3P8ZV41</accession>
<dbReference type="GO" id="GO:0008083">
    <property type="term" value="F:growth factor activity"/>
    <property type="evidence" value="ECO:0007669"/>
    <property type="project" value="UniProtKB-KW"/>
</dbReference>
<feature type="region of interest" description="Disordered" evidence="11">
    <location>
        <begin position="170"/>
        <end position="251"/>
    </location>
</feature>
<feature type="signal peptide" evidence="12">
    <location>
        <begin position="1"/>
        <end position="21"/>
    </location>
</feature>
<dbReference type="GO" id="GO:0051781">
    <property type="term" value="P:positive regulation of cell division"/>
    <property type="evidence" value="ECO:0007669"/>
    <property type="project" value="UniProtKB-KW"/>
</dbReference>
<comment type="function">
    <text evidence="8">Growth factor that plays an essential role in the regulation of embryonic development, cell proliferation, cell migration, survival and chemotaxis. Potent mitogen for cells of mesenchymal origin. Required for normal proliferation and recruitment of pericytes and vascular smooth muscle cells in the central nervous system, skin, lung, heart and placenta. Required for normal blood vessel development, and for normal development of kidney glomeruli. Plays an important role in wound healing. Signaling is modulated by the formation of heterodimers with PDGFA.</text>
</comment>
<evidence type="ECO:0000256" key="12">
    <source>
        <dbReference type="SAM" id="SignalP"/>
    </source>
</evidence>
<name>A0A3P8ZV41_ESOLU</name>
<keyword evidence="15" id="KW-1185">Reference proteome</keyword>
<organism evidence="14 15">
    <name type="scientific">Esox lucius</name>
    <name type="common">Northern pike</name>
    <dbReference type="NCBI Taxonomy" id="8010"/>
    <lineage>
        <taxon>Eukaryota</taxon>
        <taxon>Metazoa</taxon>
        <taxon>Chordata</taxon>
        <taxon>Craniata</taxon>
        <taxon>Vertebrata</taxon>
        <taxon>Euteleostomi</taxon>
        <taxon>Actinopterygii</taxon>
        <taxon>Neopterygii</taxon>
        <taxon>Teleostei</taxon>
        <taxon>Protacanthopterygii</taxon>
        <taxon>Esociformes</taxon>
        <taxon>Esocidae</taxon>
        <taxon>Esox</taxon>
    </lineage>
</organism>
<dbReference type="GO" id="GO:0016020">
    <property type="term" value="C:membrane"/>
    <property type="evidence" value="ECO:0007669"/>
    <property type="project" value="InterPro"/>
</dbReference>
<protein>
    <recommendedName>
        <fullName evidence="2">Platelet-derived growth factor subunit B</fullName>
    </recommendedName>
    <alternativeName>
        <fullName evidence="5">PDGF-2</fullName>
    </alternativeName>
    <alternativeName>
        <fullName evidence="6">Platelet-derived growth factor B chain</fullName>
    </alternativeName>
    <alternativeName>
        <fullName evidence="7">Platelet-derived growth factor beta polypeptide</fullName>
    </alternativeName>
</protein>
<feature type="compositionally biased region" description="Basic and acidic residues" evidence="11">
    <location>
        <begin position="293"/>
        <end position="306"/>
    </location>
</feature>
<feature type="compositionally biased region" description="Basic residues" evidence="11">
    <location>
        <begin position="181"/>
        <end position="192"/>
    </location>
</feature>
<dbReference type="CDD" id="cd00135">
    <property type="entry name" value="PDGF"/>
    <property type="match status" value="1"/>
</dbReference>
<dbReference type="InterPro" id="IPR006782">
    <property type="entry name" value="PDGF_N"/>
</dbReference>
<dbReference type="InterPro" id="IPR000072">
    <property type="entry name" value="PDGF/VEGF_dom"/>
</dbReference>
<evidence type="ECO:0000256" key="3">
    <source>
        <dbReference type="ARBA" id="ARBA00023030"/>
    </source>
</evidence>
<reference evidence="14" key="2">
    <citation type="submission" date="2020-02" db="EMBL/GenBank/DDBJ databases">
        <title>Esox lucius (northern pike) genome, fEsoLuc1, primary haplotype.</title>
        <authorList>
            <person name="Myers G."/>
            <person name="Karagic N."/>
            <person name="Meyer A."/>
            <person name="Pippel M."/>
            <person name="Reichard M."/>
            <person name="Winkler S."/>
            <person name="Tracey A."/>
            <person name="Sims Y."/>
            <person name="Howe K."/>
            <person name="Rhie A."/>
            <person name="Formenti G."/>
            <person name="Durbin R."/>
            <person name="Fedrigo O."/>
            <person name="Jarvis E.D."/>
        </authorList>
    </citation>
    <scope>NUCLEOTIDE SEQUENCE [LARGE SCALE GENOMIC DNA]</scope>
</reference>
<dbReference type="RefSeq" id="XP_012991357.2">
    <property type="nucleotide sequence ID" value="XM_013135903.3"/>
</dbReference>
<evidence type="ECO:0000256" key="10">
    <source>
        <dbReference type="RuleBase" id="RU003818"/>
    </source>
</evidence>
<dbReference type="Pfam" id="PF04692">
    <property type="entry name" value="PDGF_N"/>
    <property type="match status" value="1"/>
</dbReference>
<dbReference type="AlphaFoldDB" id="A0A3P8ZV41"/>
<dbReference type="GeneTree" id="ENSGT00940000157367"/>
<dbReference type="InterPro" id="IPR029034">
    <property type="entry name" value="Cystine-knot_cytokine"/>
</dbReference>
<evidence type="ECO:0000256" key="9">
    <source>
        <dbReference type="ARBA" id="ARBA00046967"/>
    </source>
</evidence>
<dbReference type="GO" id="GO:0051897">
    <property type="term" value="P:positive regulation of phosphatidylinositol 3-kinase/protein kinase B signal transduction"/>
    <property type="evidence" value="ECO:0007669"/>
    <property type="project" value="TreeGrafter"/>
</dbReference>
<evidence type="ECO:0000256" key="4">
    <source>
        <dbReference type="ARBA" id="ARBA00023246"/>
    </source>
</evidence>
<dbReference type="PROSITE" id="PS50278">
    <property type="entry name" value="PDGF_2"/>
    <property type="match status" value="1"/>
</dbReference>
<evidence type="ECO:0000256" key="2">
    <source>
        <dbReference type="ARBA" id="ARBA00018117"/>
    </source>
</evidence>
<evidence type="ECO:0000259" key="13">
    <source>
        <dbReference type="PROSITE" id="PS50278"/>
    </source>
</evidence>
<evidence type="ECO:0000256" key="11">
    <source>
        <dbReference type="SAM" id="MobiDB-lite"/>
    </source>
</evidence>
<dbReference type="PANTHER" id="PTHR11633:SF2">
    <property type="entry name" value="PLATELET-DERIVED GROWTH FACTOR SUBUNIT B"/>
    <property type="match status" value="1"/>
</dbReference>
<evidence type="ECO:0000256" key="7">
    <source>
        <dbReference type="ARBA" id="ARBA00032702"/>
    </source>
</evidence>
<dbReference type="GO" id="GO:0008284">
    <property type="term" value="P:positive regulation of cell population proliferation"/>
    <property type="evidence" value="ECO:0007669"/>
    <property type="project" value="TreeGrafter"/>
</dbReference>
<feature type="chain" id="PRO_5044205968" description="Platelet-derived growth factor subunit B" evidence="12">
    <location>
        <begin position="22"/>
        <end position="521"/>
    </location>
</feature>